<sequence>MTGSLLEVIALDVRDAVAAEEGGADRLEIVADISVGGLTPAAETVAAIAKESALPQMVMLRCNAGFTVGPEELEGLERDVRALAEAGAAGFVFGFLDQEGAVDLAATEALIQAVTPLPWTFHRAVDNAADVQASWRAVRLLPNLATVLTSGAPSGIAAGLPVLRSRAEAGDAPIILAGGGLEPHLVPPLLDYGVRAFHVGGAVRESWSHPVDAERVRRWRHLVDTV</sequence>
<evidence type="ECO:0000313" key="3">
    <source>
        <dbReference type="EMBL" id="RCG32493.1"/>
    </source>
</evidence>
<dbReference type="OrthoDB" id="9815677at2"/>
<organism evidence="3 4">
    <name type="scientific">Sphaerisporangium album</name>
    <dbReference type="NCBI Taxonomy" id="509200"/>
    <lineage>
        <taxon>Bacteria</taxon>
        <taxon>Bacillati</taxon>
        <taxon>Actinomycetota</taxon>
        <taxon>Actinomycetes</taxon>
        <taxon>Streptosporangiales</taxon>
        <taxon>Streptosporangiaceae</taxon>
        <taxon>Sphaerisporangium</taxon>
    </lineage>
</organism>
<dbReference type="Pfam" id="PF03932">
    <property type="entry name" value="CutC"/>
    <property type="match status" value="1"/>
</dbReference>
<dbReference type="SUPFAM" id="SSF110395">
    <property type="entry name" value="CutC-like"/>
    <property type="match status" value="1"/>
</dbReference>
<gene>
    <name evidence="3" type="ORF">DQ384_03040</name>
</gene>
<protein>
    <recommendedName>
        <fullName evidence="2">Copper homeostasis protein cutC homolog</fullName>
    </recommendedName>
</protein>
<dbReference type="PANTHER" id="PTHR12598">
    <property type="entry name" value="COPPER HOMEOSTASIS PROTEIN CUTC"/>
    <property type="match status" value="1"/>
</dbReference>
<dbReference type="Proteomes" id="UP000253094">
    <property type="component" value="Unassembled WGS sequence"/>
</dbReference>
<comment type="similarity">
    <text evidence="1">Belongs to the CutC family.</text>
</comment>
<proteinExistence type="inferred from homology"/>
<dbReference type="EMBL" id="QOIL01000002">
    <property type="protein sequence ID" value="RCG32493.1"/>
    <property type="molecule type" value="Genomic_DNA"/>
</dbReference>
<keyword evidence="4" id="KW-1185">Reference proteome</keyword>
<dbReference type="InterPro" id="IPR005627">
    <property type="entry name" value="CutC-like"/>
</dbReference>
<evidence type="ECO:0000256" key="2">
    <source>
        <dbReference type="ARBA" id="ARBA00019014"/>
    </source>
</evidence>
<dbReference type="PANTHER" id="PTHR12598:SF0">
    <property type="entry name" value="COPPER HOMEOSTASIS PROTEIN CUTC HOMOLOG"/>
    <property type="match status" value="1"/>
</dbReference>
<dbReference type="Gene3D" id="3.20.20.380">
    <property type="entry name" value="Copper homeostasis (CutC) domain"/>
    <property type="match status" value="1"/>
</dbReference>
<dbReference type="RefSeq" id="WP_114027131.1">
    <property type="nucleotide sequence ID" value="NZ_QOIL01000002.1"/>
</dbReference>
<accession>A0A367FQ24</accession>
<reference evidence="3 4" key="1">
    <citation type="submission" date="2018-06" db="EMBL/GenBank/DDBJ databases">
        <title>Sphaerisporangium craniellae sp. nov., isolated from a marine sponge in the South China Sea.</title>
        <authorList>
            <person name="Li L."/>
        </authorList>
    </citation>
    <scope>NUCLEOTIDE SEQUENCE [LARGE SCALE GENOMIC DNA]</scope>
    <source>
        <strain evidence="3 4">CCTCC AA 208026</strain>
    </source>
</reference>
<dbReference type="GO" id="GO:0005507">
    <property type="term" value="F:copper ion binding"/>
    <property type="evidence" value="ECO:0007669"/>
    <property type="project" value="TreeGrafter"/>
</dbReference>
<evidence type="ECO:0000313" key="4">
    <source>
        <dbReference type="Proteomes" id="UP000253094"/>
    </source>
</evidence>
<name>A0A367FQ24_9ACTN</name>
<evidence type="ECO:0000256" key="1">
    <source>
        <dbReference type="ARBA" id="ARBA00007768"/>
    </source>
</evidence>
<dbReference type="AlphaFoldDB" id="A0A367FQ24"/>
<dbReference type="InterPro" id="IPR036822">
    <property type="entry name" value="CutC-like_dom_sf"/>
</dbReference>
<comment type="caution">
    <text evidence="3">The sequence shown here is derived from an EMBL/GenBank/DDBJ whole genome shotgun (WGS) entry which is preliminary data.</text>
</comment>